<dbReference type="EMBL" id="JYNV01000067">
    <property type="protein sequence ID" value="KZM27384.1"/>
    <property type="molecule type" value="Genomic_DNA"/>
</dbReference>
<dbReference type="PANTHER" id="PTHR24148:SF64">
    <property type="entry name" value="HETEROKARYON INCOMPATIBILITY DOMAIN-CONTAINING PROTEIN"/>
    <property type="match status" value="1"/>
</dbReference>
<comment type="caution">
    <text evidence="2">The sequence shown here is derived from an EMBL/GenBank/DDBJ whole genome shotgun (WGS) entry which is preliminary data.</text>
</comment>
<accession>A0A163KZV8</accession>
<dbReference type="STRING" id="5454.A0A163KZV8"/>
<reference evidence="2 3" key="1">
    <citation type="journal article" date="2016" name="Sci. Rep.">
        <title>Draft genome sequencing and secretome analysis of fungal phytopathogen Ascochyta rabiei provides insight into the necrotrophic effector repertoire.</title>
        <authorList>
            <person name="Verma S."/>
            <person name="Gazara R.K."/>
            <person name="Nizam S."/>
            <person name="Parween S."/>
            <person name="Chattopadhyay D."/>
            <person name="Verma P.K."/>
        </authorList>
    </citation>
    <scope>NUCLEOTIDE SEQUENCE [LARGE SCALE GENOMIC DNA]</scope>
    <source>
        <strain evidence="2 3">ArDII</strain>
    </source>
</reference>
<sequence>MYTRWEKGKGREEDSDSLFESSSEESSVGSDSTEAWSPIYSPLPDGDYIRLLILQPGDYDDDIECELKVQTHRRSKNKYAAISYVWGDPTDTIDIECNHHPVPITRNLADALRQFRHPRTIRKLWADALCINQRDVTEKSIQVGRMGRVFQNAVKVLVWLGADREDIAKDCFQMIKDTNDYLDEQFIQSGRYYASMPRLRAPYPIPVDKKSWLRVGALLSLSWFDRVWTVQECALAKECHMFWGAHRIDIADVFEISLWCRENVDLHMLLEMHGLGYCGNLRTPFEKIHCLYGRGHGWQSSKPVLSYETELRFNSTFIAVLNTGKSFQAADPRDHVFAFLDCPPAKDEQGRSIIQADYSMSLEQVWHNVARTLVKHPGEGPWMLSAVQHGDRDVIVDSSRPSWIPYWNMYHNRPMLADPVFTYEAGGPVNTFLATPRRGHTLEIAGFLFDEIVWRSDRFELGEFTLHQFQEQEKYLVQEPFVDKLWREAKLAAEKLGLTLDEEAFMMTLAMEEADITGWFGDYRGLFQAYCEVVRAEYRGLNALDSQSPVDEAMLSKAVRCMDYLNASTRDNCLFLMRNGRVGLASGAVTEVGDLCCVFSGVSVPFLLTPAANRWHKLVSECFVYGAMSGQLLLEYEAGPIFLE</sequence>
<protein>
    <submittedName>
        <fullName evidence="2">Uncharacterized protein</fullName>
    </submittedName>
</protein>
<evidence type="ECO:0000313" key="2">
    <source>
        <dbReference type="EMBL" id="KZM27384.1"/>
    </source>
</evidence>
<dbReference type="PANTHER" id="PTHR24148">
    <property type="entry name" value="ANKYRIN REPEAT DOMAIN-CONTAINING PROTEIN 39 HOMOLOG-RELATED"/>
    <property type="match status" value="1"/>
</dbReference>
<evidence type="ECO:0000313" key="3">
    <source>
        <dbReference type="Proteomes" id="UP000076837"/>
    </source>
</evidence>
<keyword evidence="3" id="KW-1185">Reference proteome</keyword>
<dbReference type="OrthoDB" id="3553147at2759"/>
<feature type="compositionally biased region" description="Basic and acidic residues" evidence="1">
    <location>
        <begin position="1"/>
        <end position="12"/>
    </location>
</feature>
<dbReference type="Pfam" id="PF06985">
    <property type="entry name" value="HET"/>
    <property type="match status" value="1"/>
</dbReference>
<dbReference type="AlphaFoldDB" id="A0A163KZV8"/>
<evidence type="ECO:0000256" key="1">
    <source>
        <dbReference type="SAM" id="MobiDB-lite"/>
    </source>
</evidence>
<gene>
    <name evidence="2" type="ORF">ST47_g1471</name>
</gene>
<dbReference type="Proteomes" id="UP000076837">
    <property type="component" value="Unassembled WGS sequence"/>
</dbReference>
<organism evidence="2 3">
    <name type="scientific">Didymella rabiei</name>
    <name type="common">Chickpea ascochyta blight fungus</name>
    <name type="synonym">Mycosphaerella rabiei</name>
    <dbReference type="NCBI Taxonomy" id="5454"/>
    <lineage>
        <taxon>Eukaryota</taxon>
        <taxon>Fungi</taxon>
        <taxon>Dikarya</taxon>
        <taxon>Ascomycota</taxon>
        <taxon>Pezizomycotina</taxon>
        <taxon>Dothideomycetes</taxon>
        <taxon>Pleosporomycetidae</taxon>
        <taxon>Pleosporales</taxon>
        <taxon>Pleosporineae</taxon>
        <taxon>Didymellaceae</taxon>
        <taxon>Ascochyta</taxon>
    </lineage>
</organism>
<dbReference type="Pfam" id="PF26639">
    <property type="entry name" value="Het-6_barrel"/>
    <property type="match status" value="1"/>
</dbReference>
<feature type="region of interest" description="Disordered" evidence="1">
    <location>
        <begin position="1"/>
        <end position="39"/>
    </location>
</feature>
<name>A0A163KZV8_DIDRA</name>
<proteinExistence type="predicted"/>
<dbReference type="InterPro" id="IPR052895">
    <property type="entry name" value="HetReg/Transcr_Mod"/>
</dbReference>
<dbReference type="InterPro" id="IPR010730">
    <property type="entry name" value="HET"/>
</dbReference>
<feature type="compositionally biased region" description="Low complexity" evidence="1">
    <location>
        <begin position="18"/>
        <end position="34"/>
    </location>
</feature>